<evidence type="ECO:0000313" key="3">
    <source>
        <dbReference type="Proteomes" id="UP001152888"/>
    </source>
</evidence>
<organism evidence="2 3">
    <name type="scientific">Acanthoscelides obtectus</name>
    <name type="common">Bean weevil</name>
    <name type="synonym">Bruchus obtectus</name>
    <dbReference type="NCBI Taxonomy" id="200917"/>
    <lineage>
        <taxon>Eukaryota</taxon>
        <taxon>Metazoa</taxon>
        <taxon>Ecdysozoa</taxon>
        <taxon>Arthropoda</taxon>
        <taxon>Hexapoda</taxon>
        <taxon>Insecta</taxon>
        <taxon>Pterygota</taxon>
        <taxon>Neoptera</taxon>
        <taxon>Endopterygota</taxon>
        <taxon>Coleoptera</taxon>
        <taxon>Polyphaga</taxon>
        <taxon>Cucujiformia</taxon>
        <taxon>Chrysomeloidea</taxon>
        <taxon>Chrysomelidae</taxon>
        <taxon>Bruchinae</taxon>
        <taxon>Bruchini</taxon>
        <taxon>Acanthoscelides</taxon>
    </lineage>
</organism>
<comment type="caution">
    <text evidence="2">The sequence shown here is derived from an EMBL/GenBank/DDBJ whole genome shotgun (WGS) entry which is preliminary data.</text>
</comment>
<keyword evidence="1" id="KW-0732">Signal</keyword>
<dbReference type="Proteomes" id="UP001152888">
    <property type="component" value="Unassembled WGS sequence"/>
</dbReference>
<evidence type="ECO:0000256" key="1">
    <source>
        <dbReference type="SAM" id="SignalP"/>
    </source>
</evidence>
<proteinExistence type="predicted"/>
<sequence length="138" mass="14884">MEASSVFQLLVFIILLAFLAAQSQAQHYDHHGATSSVTFNQHHNTVHHIQSAPALVKAAPLAAAHAAPVFTAHQAPVQVYANHQAHQVPVYAAHQAPAFTAHQAPVFTAHQAAPLLSMLRHLTATLRPTLSELPMEHP</sequence>
<feature type="signal peptide" evidence="1">
    <location>
        <begin position="1"/>
        <end position="25"/>
    </location>
</feature>
<protein>
    <submittedName>
        <fullName evidence="2">Uncharacterized protein</fullName>
    </submittedName>
</protein>
<feature type="chain" id="PRO_5040233175" evidence="1">
    <location>
        <begin position="26"/>
        <end position="138"/>
    </location>
</feature>
<keyword evidence="3" id="KW-1185">Reference proteome</keyword>
<reference evidence="2" key="1">
    <citation type="submission" date="2022-03" db="EMBL/GenBank/DDBJ databases">
        <authorList>
            <person name="Sayadi A."/>
        </authorList>
    </citation>
    <scope>NUCLEOTIDE SEQUENCE</scope>
</reference>
<accession>A0A9P0KUR4</accession>
<dbReference type="EMBL" id="CAKOFQ010006927">
    <property type="protein sequence ID" value="CAH1982767.1"/>
    <property type="molecule type" value="Genomic_DNA"/>
</dbReference>
<evidence type="ECO:0000313" key="2">
    <source>
        <dbReference type="EMBL" id="CAH1982767.1"/>
    </source>
</evidence>
<gene>
    <name evidence="2" type="ORF">ACAOBT_LOCUS15203</name>
</gene>
<name>A0A9P0KUR4_ACAOB</name>
<dbReference type="AlphaFoldDB" id="A0A9P0KUR4"/>